<evidence type="ECO:0000313" key="2">
    <source>
        <dbReference type="EMBL" id="RID64751.1"/>
    </source>
</evidence>
<keyword evidence="1" id="KW-0472">Membrane</keyword>
<dbReference type="AlphaFoldDB" id="A0A397ZGZ2"/>
<gene>
    <name evidence="2" type="ORF">BRARA_D00001</name>
</gene>
<dbReference type="Proteomes" id="UP000264353">
    <property type="component" value="Chromosome A4"/>
</dbReference>
<reference evidence="2 3" key="1">
    <citation type="submission" date="2018-06" db="EMBL/GenBank/DDBJ databases">
        <title>WGS assembly of Brassica rapa FPsc.</title>
        <authorList>
            <person name="Bowman J."/>
            <person name="Kohchi T."/>
            <person name="Yamato K."/>
            <person name="Jenkins J."/>
            <person name="Shu S."/>
            <person name="Ishizaki K."/>
            <person name="Yamaoka S."/>
            <person name="Nishihama R."/>
            <person name="Nakamura Y."/>
            <person name="Berger F."/>
            <person name="Adam C."/>
            <person name="Aki S."/>
            <person name="Althoff F."/>
            <person name="Araki T."/>
            <person name="Arteaga-Vazquez M."/>
            <person name="Balasubrmanian S."/>
            <person name="Bauer D."/>
            <person name="Boehm C."/>
            <person name="Briginshaw L."/>
            <person name="Caballero-Perez J."/>
            <person name="Catarino B."/>
            <person name="Chen F."/>
            <person name="Chiyoda S."/>
            <person name="Chovatia M."/>
            <person name="Davies K."/>
            <person name="Delmans M."/>
            <person name="Demura T."/>
            <person name="Dierschke T."/>
            <person name="Dolan L."/>
            <person name="Dorantes-Acosta A."/>
            <person name="Eklund D."/>
            <person name="Florent S."/>
            <person name="Flores-Sandoval E."/>
            <person name="Fujiyama A."/>
            <person name="Fukuzawa H."/>
            <person name="Galik B."/>
            <person name="Grimanelli D."/>
            <person name="Grimwood J."/>
            <person name="Grossniklaus U."/>
            <person name="Hamada T."/>
            <person name="Haseloff J."/>
            <person name="Hetherington A."/>
            <person name="Higo A."/>
            <person name="Hirakawa Y."/>
            <person name="Hundley H."/>
            <person name="Ikeda Y."/>
            <person name="Inoue K."/>
            <person name="Inoue S."/>
            <person name="Ishida S."/>
            <person name="Jia Q."/>
            <person name="Kakita M."/>
            <person name="Kanazawa T."/>
            <person name="Kawai Y."/>
            <person name="Kawashima T."/>
            <person name="Kennedy M."/>
            <person name="Kinose K."/>
            <person name="Kinoshita T."/>
            <person name="Kohara Y."/>
            <person name="Koide E."/>
            <person name="Komatsu K."/>
            <person name="Kopischke S."/>
            <person name="Kubo M."/>
            <person name="Kyozuka J."/>
            <person name="Lagercrantz U."/>
            <person name="Lin S."/>
            <person name="Lindquist E."/>
            <person name="Lipzen A."/>
            <person name="Lu C."/>
            <person name="Luna E."/>
            <person name="Martienssen R."/>
            <person name="Minamino N."/>
            <person name="Mizutani M."/>
            <person name="Mizutani M."/>
            <person name="Mochizuki N."/>
            <person name="Monte I."/>
            <person name="Mosher R."/>
            <person name="Nagasaki H."/>
            <person name="Nakagami H."/>
            <person name="Naramoto S."/>
            <person name="Nishitani K."/>
            <person name="Ohtani M."/>
            <person name="Okamoto T."/>
            <person name="Okumura M."/>
            <person name="Phillips J."/>
            <person name="Pollak B."/>
            <person name="Reinders A."/>
            <person name="Roevekamp M."/>
            <person name="Sano R."/>
            <person name="Sawa S."/>
            <person name="Schmid M."/>
            <person name="Shirakawa M."/>
            <person name="Solano R."/>
            <person name="Spunde A."/>
            <person name="Suetsugu N."/>
            <person name="Sugano S."/>
            <person name="Sugiyama A."/>
            <person name="Sun R."/>
            <person name="Suzuki Y."/>
            <person name="Takenaka M."/>
            <person name="Takezawa D."/>
            <person name="Tomogane H."/>
            <person name="Tsuzuki M."/>
            <person name="Ueda T."/>
            <person name="Umeda M."/>
            <person name="Ward J."/>
            <person name="Watanabe Y."/>
            <person name="Yazaki K."/>
            <person name="Yokoyama R."/>
            <person name="Yoshitake Y."/>
            <person name="Yotsui I."/>
            <person name="Zachgo S."/>
            <person name="Schmutz J."/>
        </authorList>
    </citation>
    <scope>NUCLEOTIDE SEQUENCE [LARGE SCALE GENOMIC DNA]</scope>
    <source>
        <strain evidence="3">cv. B-3</strain>
    </source>
</reference>
<keyword evidence="1" id="KW-1133">Transmembrane helix</keyword>
<protein>
    <submittedName>
        <fullName evidence="2">Uncharacterized protein</fullName>
    </submittedName>
</protein>
<keyword evidence="1" id="KW-0812">Transmembrane</keyword>
<name>A0A397ZGZ2_BRACM</name>
<organism evidence="2 3">
    <name type="scientific">Brassica campestris</name>
    <name type="common">Field mustard</name>
    <dbReference type="NCBI Taxonomy" id="3711"/>
    <lineage>
        <taxon>Eukaryota</taxon>
        <taxon>Viridiplantae</taxon>
        <taxon>Streptophyta</taxon>
        <taxon>Embryophyta</taxon>
        <taxon>Tracheophyta</taxon>
        <taxon>Spermatophyta</taxon>
        <taxon>Magnoliopsida</taxon>
        <taxon>eudicotyledons</taxon>
        <taxon>Gunneridae</taxon>
        <taxon>Pentapetalae</taxon>
        <taxon>rosids</taxon>
        <taxon>malvids</taxon>
        <taxon>Brassicales</taxon>
        <taxon>Brassicaceae</taxon>
        <taxon>Brassiceae</taxon>
        <taxon>Brassica</taxon>
    </lineage>
</organism>
<evidence type="ECO:0000256" key="1">
    <source>
        <dbReference type="SAM" id="Phobius"/>
    </source>
</evidence>
<proteinExistence type="predicted"/>
<dbReference type="EMBL" id="CM010631">
    <property type="protein sequence ID" value="RID64751.1"/>
    <property type="molecule type" value="Genomic_DNA"/>
</dbReference>
<sequence>MENALLQSCGFICLELCIITLYTIIKRFQFSRSQRENIGCSRKQASHIDNIFEFYSFSIVHKSTVSDAVTLPSYLYTHELA</sequence>
<feature type="transmembrane region" description="Helical" evidence="1">
    <location>
        <begin position="6"/>
        <end position="25"/>
    </location>
</feature>
<evidence type="ECO:0000313" key="3">
    <source>
        <dbReference type="Proteomes" id="UP000264353"/>
    </source>
</evidence>
<accession>A0A397ZGZ2</accession>